<feature type="compositionally biased region" description="Low complexity" evidence="1">
    <location>
        <begin position="79"/>
        <end position="93"/>
    </location>
</feature>
<evidence type="ECO:0000256" key="1">
    <source>
        <dbReference type="SAM" id="MobiDB-lite"/>
    </source>
</evidence>
<feature type="region of interest" description="Disordered" evidence="1">
    <location>
        <begin position="343"/>
        <end position="363"/>
    </location>
</feature>
<reference evidence="2 3" key="1">
    <citation type="submission" date="2022-05" db="EMBL/GenBank/DDBJ databases">
        <title>A multi-omics perspective on studying reproductive biology in Daphnia sinensis.</title>
        <authorList>
            <person name="Jia J."/>
        </authorList>
    </citation>
    <scope>NUCLEOTIDE SEQUENCE [LARGE SCALE GENOMIC DNA]</scope>
    <source>
        <strain evidence="2 3">WSL</strain>
    </source>
</reference>
<dbReference type="Proteomes" id="UP000820818">
    <property type="component" value="Linkage Group LG9"/>
</dbReference>
<dbReference type="GO" id="GO:0003723">
    <property type="term" value="F:RNA binding"/>
    <property type="evidence" value="ECO:0007669"/>
    <property type="project" value="TreeGrafter"/>
</dbReference>
<evidence type="ECO:0008006" key="4">
    <source>
        <dbReference type="Google" id="ProtNLM"/>
    </source>
</evidence>
<protein>
    <recommendedName>
        <fullName evidence="4">Retrotransposon gag domain-containing protein</fullName>
    </recommendedName>
</protein>
<dbReference type="PANTHER" id="PTHR22922:SF19">
    <property type="entry name" value="CAPRIN HOMOLOG"/>
    <property type="match status" value="1"/>
</dbReference>
<accession>A0AAD5PPX8</accession>
<dbReference type="EMBL" id="WJBH02000009">
    <property type="protein sequence ID" value="KAI9552539.1"/>
    <property type="molecule type" value="Genomic_DNA"/>
</dbReference>
<name>A0AAD5PPX8_9CRUS</name>
<feature type="region of interest" description="Disordered" evidence="1">
    <location>
        <begin position="1"/>
        <end position="25"/>
    </location>
</feature>
<sequence length="1229" mass="137745">MSEIKKRSSRYPTCGRTPSRRLHPELFLSSHTSQLRDADTGTEHTIALPTSRPPSSSGAVFSEEVTLTIQQDTDEDSSESSVTDSDNDSSTIRSPLLPPLRILPWTTMAASVQKFIAPPVFSALPEEDTVDWLERFELAAAYNRWSDADQARNFAMYLEGPARKWFLVHTHPNHWDDLPARPNPADPTLPNLPAAPGLKSQFSAAFRQANFSLVQESKLRQREQRNEEDVAAYFYDIINMCRIVNPTMSQEQQLQHLYRGLKPTLLQKIYPLQPASTTDFLELAKLHAEASSLVNRKVLSQSLLAVAPDVPNPSAVASTKLVNELAGLVTGLKQTIQQLNRPQTAVPPQGHNSSGAPIWNQSGRNRKTAEGRFICGFCSKTGHTDSRCFQNPSSSYYRGQDFQFQQNNGREQPVSNNQQGFANPRRNVQQWPVNNVQTMPPGDTQDSSAYPVHHIDFPFPDQYLQQETDCDLPPLAVSPPNTFRRRMQHVQEKQKKGYDAQRSDPTFQKGDLVLVYKPIRKNGRSEKLLHRWIGPYIVLSSNNPGKVQLQHSKKKSDIVHVVCMKMFVERIVEPPSFTPSGSHKLPLLDRDETELMQLPSPPSQSPPLDVASEATVEVTEAMAPQMPIPIPEQPTINNRGNPIDLPPRIRRKPNFFMAGLIYLLLMGICNAQPTKDGIIIRDTVIFKEQPSISISESSWTVVADVLLHDAETAIAAVEEHLAKLSRVAHAHHMDGKKFEKDDVRTAWRDTTSFMAAHKIDNRVRLMSRTLNDSKVRLATCALTLSGARRPKRGILDLGATTLKWLFGVSTQADLQDLNSRIEALTASDKTVIHLLDQHASIINEILQVTRSNLALLTELQRQSEILTQRVDYIMDYIKSYELIHVQQTQYFAELDATFATMEHILGWLQQQIESWEIGLSALANGRLSPQRFSPTTLQMVIADINVNLPLGWAIPSEDLWVIYREARVSVAVVNNHFRLFIDIPIYDHAQHFNLFQIISLPKPTGNGSHGVRFTNIPDFLAVAPDLDTFIELSSIEILNCRQLDKQLCTFHTGFSKRGARTSCAVALFTNDVSQTGSYCQSQFVQWNGPEVAYLGQNQWAFSALTPHSVVFSCPPDNKRPPPQRLQLPPIGYFEVPPGCTARTDHWIFPASLEGSTVSAAIALQIPNLPDFRPNITHNKAATVIPFPATNVSHLSRMSDDDTRPNKLCACWTPPVQCPPITALILMNGW</sequence>
<dbReference type="PANTHER" id="PTHR22922">
    <property type="entry name" value="GPI-ANCHORED PROTEIN P137"/>
    <property type="match status" value="1"/>
</dbReference>
<keyword evidence="3" id="KW-1185">Reference proteome</keyword>
<organism evidence="2 3">
    <name type="scientific">Daphnia sinensis</name>
    <dbReference type="NCBI Taxonomy" id="1820382"/>
    <lineage>
        <taxon>Eukaryota</taxon>
        <taxon>Metazoa</taxon>
        <taxon>Ecdysozoa</taxon>
        <taxon>Arthropoda</taxon>
        <taxon>Crustacea</taxon>
        <taxon>Branchiopoda</taxon>
        <taxon>Diplostraca</taxon>
        <taxon>Cladocera</taxon>
        <taxon>Anomopoda</taxon>
        <taxon>Daphniidae</taxon>
        <taxon>Daphnia</taxon>
        <taxon>Daphnia similis group</taxon>
    </lineage>
</organism>
<gene>
    <name evidence="2" type="ORF">GHT06_020386</name>
</gene>
<proteinExistence type="predicted"/>
<dbReference type="InterPro" id="IPR022048">
    <property type="entry name" value="Envelope_fusion-like"/>
</dbReference>
<evidence type="ECO:0000313" key="3">
    <source>
        <dbReference type="Proteomes" id="UP000820818"/>
    </source>
</evidence>
<dbReference type="AlphaFoldDB" id="A0AAD5PPX8"/>
<feature type="compositionally biased region" description="Polar residues" evidence="1">
    <location>
        <begin position="350"/>
        <end position="363"/>
    </location>
</feature>
<feature type="region of interest" description="Disordered" evidence="1">
    <location>
        <begin position="70"/>
        <end position="93"/>
    </location>
</feature>
<dbReference type="InterPro" id="IPR028816">
    <property type="entry name" value="Caprin"/>
</dbReference>
<comment type="caution">
    <text evidence="2">The sequence shown here is derived from an EMBL/GenBank/DDBJ whole genome shotgun (WGS) entry which is preliminary data.</text>
</comment>
<dbReference type="GO" id="GO:0005737">
    <property type="term" value="C:cytoplasm"/>
    <property type="evidence" value="ECO:0007669"/>
    <property type="project" value="TreeGrafter"/>
</dbReference>
<dbReference type="Pfam" id="PF12259">
    <property type="entry name" value="Baculo_F"/>
    <property type="match status" value="1"/>
</dbReference>
<evidence type="ECO:0000313" key="2">
    <source>
        <dbReference type="EMBL" id="KAI9552539.1"/>
    </source>
</evidence>